<dbReference type="InterPro" id="IPR051333">
    <property type="entry name" value="CLIP_Serine_Protease"/>
</dbReference>
<reference evidence="3 4" key="1">
    <citation type="journal article" date="2007" name="Nature">
        <title>Evolution of genes and genomes on the Drosophila phylogeny.</title>
        <authorList>
            <consortium name="Drosophila 12 Genomes Consortium"/>
            <person name="Clark A.G."/>
            <person name="Eisen M.B."/>
            <person name="Smith D.R."/>
            <person name="Bergman C.M."/>
            <person name="Oliver B."/>
            <person name="Markow T.A."/>
            <person name="Kaufman T.C."/>
            <person name="Kellis M."/>
            <person name="Gelbart W."/>
            <person name="Iyer V.N."/>
            <person name="Pollard D.A."/>
            <person name="Sackton T.B."/>
            <person name="Larracuente A.M."/>
            <person name="Singh N.D."/>
            <person name="Abad J.P."/>
            <person name="Abt D.N."/>
            <person name="Adryan B."/>
            <person name="Aguade M."/>
            <person name="Akashi H."/>
            <person name="Anderson W.W."/>
            <person name="Aquadro C.F."/>
            <person name="Ardell D.H."/>
            <person name="Arguello R."/>
            <person name="Artieri C.G."/>
            <person name="Barbash D.A."/>
            <person name="Barker D."/>
            <person name="Barsanti P."/>
            <person name="Batterham P."/>
            <person name="Batzoglou S."/>
            <person name="Begun D."/>
            <person name="Bhutkar A."/>
            <person name="Blanco E."/>
            <person name="Bosak S.A."/>
            <person name="Bradley R.K."/>
            <person name="Brand A.D."/>
            <person name="Brent M.R."/>
            <person name="Brooks A.N."/>
            <person name="Brown R.H."/>
            <person name="Butlin R.K."/>
            <person name="Caggese C."/>
            <person name="Calvi B.R."/>
            <person name="Bernardo de Carvalho A."/>
            <person name="Caspi A."/>
            <person name="Castrezana S."/>
            <person name="Celniker S.E."/>
            <person name="Chang J.L."/>
            <person name="Chapple C."/>
            <person name="Chatterji S."/>
            <person name="Chinwalla A."/>
            <person name="Civetta A."/>
            <person name="Clifton S.W."/>
            <person name="Comeron J.M."/>
            <person name="Costello J.C."/>
            <person name="Coyne J.A."/>
            <person name="Daub J."/>
            <person name="David R.G."/>
            <person name="Delcher A.L."/>
            <person name="Delehaunty K."/>
            <person name="Do C.B."/>
            <person name="Ebling H."/>
            <person name="Edwards K."/>
            <person name="Eickbush T."/>
            <person name="Evans J.D."/>
            <person name="Filipski A."/>
            <person name="Findeiss S."/>
            <person name="Freyhult E."/>
            <person name="Fulton L."/>
            <person name="Fulton R."/>
            <person name="Garcia A.C."/>
            <person name="Gardiner A."/>
            <person name="Garfield D.A."/>
            <person name="Garvin B.E."/>
            <person name="Gibson G."/>
            <person name="Gilbert D."/>
            <person name="Gnerre S."/>
            <person name="Godfrey J."/>
            <person name="Good R."/>
            <person name="Gotea V."/>
            <person name="Gravely B."/>
            <person name="Greenberg A.J."/>
            <person name="Griffiths-Jones S."/>
            <person name="Gross S."/>
            <person name="Guigo R."/>
            <person name="Gustafson E.A."/>
            <person name="Haerty W."/>
            <person name="Hahn M.W."/>
            <person name="Halligan D.L."/>
            <person name="Halpern A.L."/>
            <person name="Halter G.M."/>
            <person name="Han M.V."/>
            <person name="Heger A."/>
            <person name="Hillier L."/>
            <person name="Hinrichs A.S."/>
            <person name="Holmes I."/>
            <person name="Hoskins R.A."/>
            <person name="Hubisz M.J."/>
            <person name="Hultmark D."/>
            <person name="Huntley M.A."/>
            <person name="Jaffe D.B."/>
            <person name="Jagadeeshan S."/>
            <person name="Jeck W.R."/>
            <person name="Johnson J."/>
            <person name="Jones C.D."/>
            <person name="Jordan W.C."/>
            <person name="Karpen G.H."/>
            <person name="Kataoka E."/>
            <person name="Keightley P.D."/>
            <person name="Kheradpour P."/>
            <person name="Kirkness E.F."/>
            <person name="Koerich L.B."/>
            <person name="Kristiansen K."/>
            <person name="Kudrna D."/>
            <person name="Kulathinal R.J."/>
            <person name="Kumar S."/>
            <person name="Kwok R."/>
            <person name="Lander E."/>
            <person name="Langley C.H."/>
            <person name="Lapoint R."/>
            <person name="Lazzaro B.P."/>
            <person name="Lee S.J."/>
            <person name="Levesque L."/>
            <person name="Li R."/>
            <person name="Lin C.F."/>
            <person name="Lin M.F."/>
            <person name="Lindblad-Toh K."/>
            <person name="Llopart A."/>
            <person name="Long M."/>
            <person name="Low L."/>
            <person name="Lozovsky E."/>
            <person name="Lu J."/>
            <person name="Luo M."/>
            <person name="Machado C.A."/>
            <person name="Makalowski W."/>
            <person name="Marzo M."/>
            <person name="Matsuda M."/>
            <person name="Matzkin L."/>
            <person name="McAllister B."/>
            <person name="McBride C.S."/>
            <person name="McKernan B."/>
            <person name="McKernan K."/>
            <person name="Mendez-Lago M."/>
            <person name="Minx P."/>
            <person name="Mollenhauer M.U."/>
            <person name="Montooth K."/>
            <person name="Mount S.M."/>
            <person name="Mu X."/>
            <person name="Myers E."/>
            <person name="Negre B."/>
            <person name="Newfeld S."/>
            <person name="Nielsen R."/>
            <person name="Noor M.A."/>
            <person name="O'Grady P."/>
            <person name="Pachter L."/>
            <person name="Papaceit M."/>
            <person name="Parisi M.J."/>
            <person name="Parisi M."/>
            <person name="Parts L."/>
            <person name="Pedersen J.S."/>
            <person name="Pesole G."/>
            <person name="Phillippy A.M."/>
            <person name="Ponting C.P."/>
            <person name="Pop M."/>
            <person name="Porcelli D."/>
            <person name="Powell J.R."/>
            <person name="Prohaska S."/>
            <person name="Pruitt K."/>
            <person name="Puig M."/>
            <person name="Quesneville H."/>
            <person name="Ram K.R."/>
            <person name="Rand D."/>
            <person name="Rasmussen M.D."/>
            <person name="Reed L.K."/>
            <person name="Reenan R."/>
            <person name="Reily A."/>
            <person name="Remington K.A."/>
            <person name="Rieger T.T."/>
            <person name="Ritchie M.G."/>
            <person name="Robin C."/>
            <person name="Rogers Y.H."/>
            <person name="Rohde C."/>
            <person name="Rozas J."/>
            <person name="Rubenfield M.J."/>
            <person name="Ruiz A."/>
            <person name="Russo S."/>
            <person name="Salzberg S.L."/>
            <person name="Sanchez-Gracia A."/>
            <person name="Saranga D.J."/>
            <person name="Sato H."/>
            <person name="Schaeffer S.W."/>
            <person name="Schatz M.C."/>
            <person name="Schlenke T."/>
            <person name="Schwartz R."/>
            <person name="Segarra C."/>
            <person name="Singh R.S."/>
            <person name="Sirot L."/>
            <person name="Sirota M."/>
            <person name="Sisneros N.B."/>
            <person name="Smith C.D."/>
            <person name="Smith T.F."/>
            <person name="Spieth J."/>
            <person name="Stage D.E."/>
            <person name="Stark A."/>
            <person name="Stephan W."/>
            <person name="Strausberg R.L."/>
            <person name="Strempel S."/>
            <person name="Sturgill D."/>
            <person name="Sutton G."/>
            <person name="Sutton G.G."/>
            <person name="Tao W."/>
            <person name="Teichmann S."/>
            <person name="Tobari Y.N."/>
            <person name="Tomimura Y."/>
            <person name="Tsolas J.M."/>
            <person name="Valente V.L."/>
            <person name="Venter E."/>
            <person name="Venter J.C."/>
            <person name="Vicario S."/>
            <person name="Vieira F.G."/>
            <person name="Vilella A.J."/>
            <person name="Villasante A."/>
            <person name="Walenz B."/>
            <person name="Wang J."/>
            <person name="Wasserman M."/>
            <person name="Watts T."/>
            <person name="Wilson D."/>
            <person name="Wilson R.K."/>
            <person name="Wing R.A."/>
            <person name="Wolfner M.F."/>
            <person name="Wong A."/>
            <person name="Wong G.K."/>
            <person name="Wu C.I."/>
            <person name="Wu G."/>
            <person name="Yamamoto D."/>
            <person name="Yang H.P."/>
            <person name="Yang S.P."/>
            <person name="Yorke J.A."/>
            <person name="Yoshida K."/>
            <person name="Zdobnov E."/>
            <person name="Zhang P."/>
            <person name="Zhang Y."/>
            <person name="Zimin A.V."/>
            <person name="Baldwin J."/>
            <person name="Abdouelleil A."/>
            <person name="Abdulkadir J."/>
            <person name="Abebe A."/>
            <person name="Abera B."/>
            <person name="Abreu J."/>
            <person name="Acer S.C."/>
            <person name="Aftuck L."/>
            <person name="Alexander A."/>
            <person name="An P."/>
            <person name="Anderson E."/>
            <person name="Anderson S."/>
            <person name="Arachi H."/>
            <person name="Azer M."/>
            <person name="Bachantsang P."/>
            <person name="Barry A."/>
            <person name="Bayul T."/>
            <person name="Berlin A."/>
            <person name="Bessette D."/>
            <person name="Bloom T."/>
            <person name="Blye J."/>
            <person name="Boguslavskiy L."/>
            <person name="Bonnet C."/>
            <person name="Boukhgalter B."/>
            <person name="Bourzgui I."/>
            <person name="Brown A."/>
            <person name="Cahill P."/>
            <person name="Channer S."/>
            <person name="Cheshatsang Y."/>
            <person name="Chuda L."/>
            <person name="Citroen M."/>
            <person name="Collymore A."/>
            <person name="Cooke P."/>
            <person name="Costello M."/>
            <person name="D'Aco K."/>
            <person name="Daza R."/>
            <person name="De Haan G."/>
            <person name="DeGray S."/>
            <person name="DeMaso C."/>
            <person name="Dhargay N."/>
            <person name="Dooley K."/>
            <person name="Dooley E."/>
            <person name="Doricent M."/>
            <person name="Dorje P."/>
            <person name="Dorjee K."/>
            <person name="Dupes A."/>
            <person name="Elong R."/>
            <person name="Falk J."/>
            <person name="Farina A."/>
            <person name="Faro S."/>
            <person name="Ferguson D."/>
            <person name="Fisher S."/>
            <person name="Foley C.D."/>
            <person name="Franke A."/>
            <person name="Friedrich D."/>
            <person name="Gadbois L."/>
            <person name="Gearin G."/>
            <person name="Gearin C.R."/>
            <person name="Giannoukos G."/>
            <person name="Goode T."/>
            <person name="Graham J."/>
            <person name="Grandbois E."/>
            <person name="Grewal S."/>
            <person name="Gyaltsen K."/>
            <person name="Hafez N."/>
            <person name="Hagos B."/>
            <person name="Hall J."/>
            <person name="Henson C."/>
            <person name="Hollinger A."/>
            <person name="Honan T."/>
            <person name="Huard M.D."/>
            <person name="Hughes L."/>
            <person name="Hurhula B."/>
            <person name="Husby M.E."/>
            <person name="Kamat A."/>
            <person name="Kanga B."/>
            <person name="Kashin S."/>
            <person name="Khazanovich D."/>
            <person name="Kisner P."/>
            <person name="Lance K."/>
            <person name="Lara M."/>
            <person name="Lee W."/>
            <person name="Lennon N."/>
            <person name="Letendre F."/>
            <person name="LeVine R."/>
            <person name="Lipovsky A."/>
            <person name="Liu X."/>
            <person name="Liu J."/>
            <person name="Liu S."/>
            <person name="Lokyitsang T."/>
            <person name="Lokyitsang Y."/>
            <person name="Lubonja R."/>
            <person name="Lui A."/>
            <person name="MacDonald P."/>
            <person name="Magnisalis V."/>
            <person name="Maru K."/>
            <person name="Matthews C."/>
            <person name="McCusker W."/>
            <person name="McDonough S."/>
            <person name="Mehta T."/>
            <person name="Meldrim J."/>
            <person name="Meneus L."/>
            <person name="Mihai O."/>
            <person name="Mihalev A."/>
            <person name="Mihova T."/>
            <person name="Mittelman R."/>
            <person name="Mlenga V."/>
            <person name="Montmayeur A."/>
            <person name="Mulrain L."/>
            <person name="Navidi A."/>
            <person name="Naylor J."/>
            <person name="Negash T."/>
            <person name="Nguyen T."/>
            <person name="Nguyen N."/>
            <person name="Nicol R."/>
            <person name="Norbu C."/>
            <person name="Norbu N."/>
            <person name="Novod N."/>
            <person name="O'Neill B."/>
            <person name="Osman S."/>
            <person name="Markiewicz E."/>
            <person name="Oyono O.L."/>
            <person name="Patti C."/>
            <person name="Phunkhang P."/>
            <person name="Pierre F."/>
            <person name="Priest M."/>
            <person name="Raghuraman S."/>
            <person name="Rege F."/>
            <person name="Reyes R."/>
            <person name="Rise C."/>
            <person name="Rogov P."/>
            <person name="Ross K."/>
            <person name="Ryan E."/>
            <person name="Settipalli S."/>
            <person name="Shea T."/>
            <person name="Sherpa N."/>
            <person name="Shi L."/>
            <person name="Shih D."/>
            <person name="Sparrow T."/>
            <person name="Spaulding J."/>
            <person name="Stalker J."/>
            <person name="Stange-Thomann N."/>
            <person name="Stavropoulos S."/>
            <person name="Stone C."/>
            <person name="Strader C."/>
            <person name="Tesfaye S."/>
            <person name="Thomson T."/>
            <person name="Thoulutsang Y."/>
            <person name="Thoulutsang D."/>
            <person name="Topham K."/>
            <person name="Topping I."/>
            <person name="Tsamla T."/>
            <person name="Vassiliev H."/>
            <person name="Vo A."/>
            <person name="Wangchuk T."/>
            <person name="Wangdi T."/>
            <person name="Weiand M."/>
            <person name="Wilkinson J."/>
            <person name="Wilson A."/>
            <person name="Yadav S."/>
            <person name="Young G."/>
            <person name="Yu Q."/>
            <person name="Zembek L."/>
            <person name="Zhong D."/>
            <person name="Zimmer A."/>
            <person name="Zwirko Z."/>
            <person name="Jaffe D.B."/>
            <person name="Alvarez P."/>
            <person name="Brockman W."/>
            <person name="Butler J."/>
            <person name="Chin C."/>
            <person name="Gnerre S."/>
            <person name="Grabherr M."/>
            <person name="Kleber M."/>
            <person name="Mauceli E."/>
            <person name="MacCallum I."/>
        </authorList>
    </citation>
    <scope>NUCLEOTIDE SEQUENCE [LARGE SCALE GENOMIC DNA]</scope>
    <source>
        <strain evidence="4">white501</strain>
    </source>
</reference>
<dbReference type="HOGENOM" id="CLU_006842_0_3_1"/>
<protein>
    <submittedName>
        <fullName evidence="3">GD19033</fullName>
    </submittedName>
</protein>
<dbReference type="Gene3D" id="2.40.10.10">
    <property type="entry name" value="Trypsin-like serine proteases"/>
    <property type="match status" value="2"/>
</dbReference>
<accession>B4QYE7</accession>
<dbReference type="SUPFAM" id="SSF50494">
    <property type="entry name" value="Trypsin-like serine proteases"/>
    <property type="match status" value="1"/>
</dbReference>
<dbReference type="PROSITE" id="PS00134">
    <property type="entry name" value="TRYPSIN_HIS"/>
    <property type="match status" value="1"/>
</dbReference>
<dbReference type="OrthoDB" id="10061449at2759"/>
<dbReference type="Proteomes" id="UP000000304">
    <property type="component" value="Chromosome 3R"/>
</dbReference>
<keyword evidence="4" id="KW-1185">Reference proteome</keyword>
<dbReference type="GO" id="GO:0004252">
    <property type="term" value="F:serine-type endopeptidase activity"/>
    <property type="evidence" value="ECO:0007669"/>
    <property type="project" value="InterPro"/>
</dbReference>
<gene>
    <name evidence="3" type="primary">Dsim\GD19033</name>
    <name evidence="3" type="ORF">Dsim_GD19033</name>
</gene>
<dbReference type="PANTHER" id="PTHR24260">
    <property type="match status" value="1"/>
</dbReference>
<dbReference type="InterPro" id="IPR018114">
    <property type="entry name" value="TRYPSIN_HIS"/>
</dbReference>
<dbReference type="InterPro" id="IPR043504">
    <property type="entry name" value="Peptidase_S1_PA_chymotrypsin"/>
</dbReference>
<dbReference type="PROSITE" id="PS50240">
    <property type="entry name" value="TRYPSIN_DOM"/>
    <property type="match status" value="1"/>
</dbReference>
<evidence type="ECO:0000313" key="3">
    <source>
        <dbReference type="EMBL" id="EDX12792.1"/>
    </source>
</evidence>
<dbReference type="Pfam" id="PF00089">
    <property type="entry name" value="Trypsin"/>
    <property type="match status" value="1"/>
</dbReference>
<dbReference type="OMA" id="GWAKMES"/>
<dbReference type="MEROPS" id="S01.A50"/>
<dbReference type="InterPro" id="IPR001254">
    <property type="entry name" value="Trypsin_dom"/>
</dbReference>
<sequence length="218" mass="24157">MAFLYSTEGRFICFGSLITKRLVLTAAHCILPKTAIIARLGDYDDAHTQVVARVQSSHMHRLYNQRNLTNDIAILALDRKVEYTNKIRPICIVRDTRWRKSIDSLNPLTGAGWAKMESKSDSVKIRTLELVRRQPAICQVDATTPLTTSQFCAGSGESNLGNGDSGGPVGGLIPFGKSQRFIQVGIASFMYGRSAEASVFTDVMSYIDWILAVHNHHK</sequence>
<organism evidence="3 4">
    <name type="scientific">Drosophila simulans</name>
    <name type="common">Fruit fly</name>
    <dbReference type="NCBI Taxonomy" id="7240"/>
    <lineage>
        <taxon>Eukaryota</taxon>
        <taxon>Metazoa</taxon>
        <taxon>Ecdysozoa</taxon>
        <taxon>Arthropoda</taxon>
        <taxon>Hexapoda</taxon>
        <taxon>Insecta</taxon>
        <taxon>Pterygota</taxon>
        <taxon>Neoptera</taxon>
        <taxon>Endopterygota</taxon>
        <taxon>Diptera</taxon>
        <taxon>Brachycera</taxon>
        <taxon>Muscomorpha</taxon>
        <taxon>Ephydroidea</taxon>
        <taxon>Drosophilidae</taxon>
        <taxon>Drosophila</taxon>
        <taxon>Sophophora</taxon>
    </lineage>
</organism>
<dbReference type="PhylomeDB" id="B4QYE7"/>
<dbReference type="FunFam" id="2.40.10.10:FF:000068">
    <property type="entry name" value="transmembrane protease serine 2"/>
    <property type="match status" value="1"/>
</dbReference>
<evidence type="ECO:0000259" key="2">
    <source>
        <dbReference type="PROSITE" id="PS50240"/>
    </source>
</evidence>
<feature type="domain" description="Peptidase S1" evidence="2">
    <location>
        <begin position="1"/>
        <end position="215"/>
    </location>
</feature>
<dbReference type="InterPro" id="IPR001314">
    <property type="entry name" value="Peptidase_S1A"/>
</dbReference>
<proteinExistence type="predicted"/>
<dbReference type="InterPro" id="IPR009003">
    <property type="entry name" value="Peptidase_S1_PA"/>
</dbReference>
<dbReference type="EMBL" id="CM000364">
    <property type="protein sequence ID" value="EDX12792.1"/>
    <property type="molecule type" value="Genomic_DNA"/>
</dbReference>
<dbReference type="STRING" id="7240.B4QYE7"/>
<dbReference type="AlphaFoldDB" id="B4QYE7"/>
<evidence type="ECO:0000313" key="4">
    <source>
        <dbReference type="Proteomes" id="UP000000304"/>
    </source>
</evidence>
<dbReference type="PRINTS" id="PR00722">
    <property type="entry name" value="CHYMOTRYPSIN"/>
</dbReference>
<name>B4QYE7_DROSI</name>
<dbReference type="PANTHER" id="PTHR24260:SF147">
    <property type="entry name" value="EG:BACR7A4.3 PROTEIN-RELATED"/>
    <property type="match status" value="1"/>
</dbReference>
<keyword evidence="1" id="KW-1015">Disulfide bond</keyword>
<evidence type="ECO:0000256" key="1">
    <source>
        <dbReference type="ARBA" id="ARBA00023157"/>
    </source>
</evidence>
<dbReference type="CDD" id="cd00190">
    <property type="entry name" value="Tryp_SPc"/>
    <property type="match status" value="1"/>
</dbReference>
<dbReference type="GO" id="GO:0006508">
    <property type="term" value="P:proteolysis"/>
    <property type="evidence" value="ECO:0007669"/>
    <property type="project" value="InterPro"/>
</dbReference>
<dbReference type="SMART" id="SM00020">
    <property type="entry name" value="Tryp_SPc"/>
    <property type="match status" value="1"/>
</dbReference>